<dbReference type="GO" id="GO:0000981">
    <property type="term" value="F:DNA-binding transcription factor activity, RNA polymerase II-specific"/>
    <property type="evidence" value="ECO:0007669"/>
    <property type="project" value="TreeGrafter"/>
</dbReference>
<reference evidence="8 9" key="1">
    <citation type="submission" date="2018-01" db="EMBL/GenBank/DDBJ databases">
        <title>Comparison of the Chinese Bamboo Partridge and Red Junglefowl genome sequences highlights the importance of demography in genome evolution.</title>
        <authorList>
            <person name="Tiley G.P."/>
            <person name="Kimball R.T."/>
            <person name="Braun E.L."/>
            <person name="Burleigh J.G."/>
        </authorList>
    </citation>
    <scope>NUCLEOTIDE SEQUENCE [LARGE SCALE GENOMIC DNA]</scope>
    <source>
        <strain evidence="8">RTK389</strain>
        <tissue evidence="8">Blood</tissue>
    </source>
</reference>
<evidence type="ECO:0000256" key="6">
    <source>
        <dbReference type="SAM" id="MobiDB-lite"/>
    </source>
</evidence>
<dbReference type="GO" id="GO:0005634">
    <property type="term" value="C:nucleus"/>
    <property type="evidence" value="ECO:0007669"/>
    <property type="project" value="TreeGrafter"/>
</dbReference>
<keyword evidence="1" id="KW-0479">Metal-binding</keyword>
<feature type="domain" description="C2H2-type" evidence="7">
    <location>
        <begin position="374"/>
        <end position="402"/>
    </location>
</feature>
<dbReference type="EMBL" id="PPHD01037082">
    <property type="protein sequence ID" value="POI24998.1"/>
    <property type="molecule type" value="Genomic_DNA"/>
</dbReference>
<keyword evidence="4" id="KW-0862">Zinc</keyword>
<evidence type="ECO:0000256" key="5">
    <source>
        <dbReference type="PROSITE-ProRule" id="PRU00042"/>
    </source>
</evidence>
<evidence type="ECO:0000256" key="3">
    <source>
        <dbReference type="ARBA" id="ARBA00022771"/>
    </source>
</evidence>
<organism evidence="8 9">
    <name type="scientific">Bambusicola thoracicus</name>
    <name type="common">Chinese bamboo-partridge</name>
    <name type="synonym">Perdix thoracica</name>
    <dbReference type="NCBI Taxonomy" id="9083"/>
    <lineage>
        <taxon>Eukaryota</taxon>
        <taxon>Metazoa</taxon>
        <taxon>Chordata</taxon>
        <taxon>Craniata</taxon>
        <taxon>Vertebrata</taxon>
        <taxon>Euteleostomi</taxon>
        <taxon>Archelosauria</taxon>
        <taxon>Archosauria</taxon>
        <taxon>Dinosauria</taxon>
        <taxon>Saurischia</taxon>
        <taxon>Theropoda</taxon>
        <taxon>Coelurosauria</taxon>
        <taxon>Aves</taxon>
        <taxon>Neognathae</taxon>
        <taxon>Galloanserae</taxon>
        <taxon>Galliformes</taxon>
        <taxon>Phasianidae</taxon>
        <taxon>Perdicinae</taxon>
        <taxon>Bambusicola</taxon>
    </lineage>
</organism>
<dbReference type="Proteomes" id="UP000237246">
    <property type="component" value="Unassembled WGS sequence"/>
</dbReference>
<evidence type="ECO:0000256" key="1">
    <source>
        <dbReference type="ARBA" id="ARBA00022723"/>
    </source>
</evidence>
<dbReference type="AlphaFoldDB" id="A0A2P4SLL6"/>
<dbReference type="PANTHER" id="PTHR14196">
    <property type="entry name" value="ODD-SKIPPED - RELATED"/>
    <property type="match status" value="1"/>
</dbReference>
<dbReference type="PROSITE" id="PS00028">
    <property type="entry name" value="ZINC_FINGER_C2H2_1"/>
    <property type="match status" value="5"/>
</dbReference>
<proteinExistence type="predicted"/>
<dbReference type="FunFam" id="3.30.160.60:FF:000227">
    <property type="entry name" value="fez family zinc finger protein 1"/>
    <property type="match status" value="1"/>
</dbReference>
<accession>A0A2P4SLL6</accession>
<keyword evidence="9" id="KW-1185">Reference proteome</keyword>
<protein>
    <recommendedName>
        <fullName evidence="7">C2H2-type domain-containing protein</fullName>
    </recommendedName>
</protein>
<dbReference type="Pfam" id="PF00096">
    <property type="entry name" value="zf-C2H2"/>
    <property type="match status" value="3"/>
</dbReference>
<dbReference type="SUPFAM" id="SSF57667">
    <property type="entry name" value="beta-beta-alpha zinc fingers"/>
    <property type="match status" value="3"/>
</dbReference>
<feature type="domain" description="C2H2-type" evidence="7">
    <location>
        <begin position="346"/>
        <end position="373"/>
    </location>
</feature>
<dbReference type="GO" id="GO:0000977">
    <property type="term" value="F:RNA polymerase II transcription regulatory region sequence-specific DNA binding"/>
    <property type="evidence" value="ECO:0007669"/>
    <property type="project" value="TreeGrafter"/>
</dbReference>
<keyword evidence="2" id="KW-0677">Repeat</keyword>
<dbReference type="GO" id="GO:0008270">
    <property type="term" value="F:zinc ion binding"/>
    <property type="evidence" value="ECO:0007669"/>
    <property type="project" value="UniProtKB-KW"/>
</dbReference>
<dbReference type="PROSITE" id="PS50157">
    <property type="entry name" value="ZINC_FINGER_C2H2_2"/>
    <property type="match status" value="5"/>
</dbReference>
<dbReference type="FunFam" id="3.30.160.60:FF:000103">
    <property type="entry name" value="FEZ family zinc finger 1"/>
    <property type="match status" value="1"/>
</dbReference>
<evidence type="ECO:0000313" key="8">
    <source>
        <dbReference type="EMBL" id="POI24998.1"/>
    </source>
</evidence>
<dbReference type="Gene3D" id="3.30.160.60">
    <property type="entry name" value="Classic Zinc Finger"/>
    <property type="match status" value="5"/>
</dbReference>
<name>A0A2P4SLL6_BAMTH</name>
<evidence type="ECO:0000313" key="9">
    <source>
        <dbReference type="Proteomes" id="UP000237246"/>
    </source>
</evidence>
<evidence type="ECO:0000256" key="2">
    <source>
        <dbReference type="ARBA" id="ARBA00022737"/>
    </source>
</evidence>
<dbReference type="SMART" id="SM00355">
    <property type="entry name" value="ZnF_C2H2"/>
    <property type="match status" value="5"/>
</dbReference>
<evidence type="ECO:0000256" key="4">
    <source>
        <dbReference type="ARBA" id="ARBA00022833"/>
    </source>
</evidence>
<gene>
    <name evidence="8" type="ORF">CIB84_011252</name>
</gene>
<comment type="caution">
    <text evidence="8">The sequence shown here is derived from an EMBL/GenBank/DDBJ whole genome shotgun (WGS) entry which is preliminary data.</text>
</comment>
<dbReference type="FunFam" id="3.30.160.60:FF:000194">
    <property type="entry name" value="Fez family zinc finger protein 2"/>
    <property type="match status" value="1"/>
</dbReference>
<evidence type="ECO:0000259" key="7">
    <source>
        <dbReference type="PROSITE" id="PS50157"/>
    </source>
</evidence>
<dbReference type="InterPro" id="IPR050717">
    <property type="entry name" value="C2H2-ZF_Transcription_Reg"/>
</dbReference>
<dbReference type="FunFam" id="3.30.160.60:FF:000863">
    <property type="entry name" value="fez family zinc finger protein 2"/>
    <property type="match status" value="1"/>
</dbReference>
<feature type="domain" description="C2H2-type" evidence="7">
    <location>
        <begin position="290"/>
        <end position="317"/>
    </location>
</feature>
<keyword evidence="3 5" id="KW-0863">Zinc-finger</keyword>
<feature type="domain" description="C2H2-type" evidence="7">
    <location>
        <begin position="257"/>
        <end position="289"/>
    </location>
</feature>
<feature type="compositionally biased region" description="Pro residues" evidence="6">
    <location>
        <begin position="413"/>
        <end position="426"/>
    </location>
</feature>
<feature type="region of interest" description="Disordered" evidence="6">
    <location>
        <begin position="1"/>
        <end position="25"/>
    </location>
</feature>
<feature type="region of interest" description="Disordered" evidence="6">
    <location>
        <begin position="400"/>
        <end position="426"/>
    </location>
</feature>
<dbReference type="InterPro" id="IPR013087">
    <property type="entry name" value="Znf_C2H2_type"/>
</dbReference>
<dbReference type="PANTHER" id="PTHR14196:SF12">
    <property type="entry name" value="ZINC FINGER PROTEIN 208-LIKE"/>
    <property type="match status" value="1"/>
</dbReference>
<feature type="domain" description="C2H2-type" evidence="7">
    <location>
        <begin position="318"/>
        <end position="345"/>
    </location>
</feature>
<dbReference type="OrthoDB" id="5062908at2759"/>
<sequence>MDNSGHHTATKILAAPPARESLSARSTMIGTPKPLAFSIERIMARTPEPRSVPVPQLLHGSAAKGDAKHPLHLGSSIPCMIPFVPVAYDPLGKAAGAEPRKAPSDSSSSPSFSCGDLLNCALSLKGDFPRDALPLQQYKLVRPRVVNHSSFHAMGALCYFNRGDGPCHPASGVNIHPVASYFLSSPLQPQPKAYLAERNKLVLPPADKFPSGVAFKDLSQAQLQHYMKESAQILSEKIAYKSAEFGRGSPSSKPKVFTCEVCGKAICGKGFRQASTLCRHKIIHTQEKPHKCNQCGKAFNRSSTLNTHTRIHAGYKPFVCEFCGKGFHQKGNYKNHKLTHSGEKQFKCNICNKAFHQVYNLTFHMHTHNDKKPFTCPTCGKGFCRNFDLKKHVRKLHDSAMGLPRPPAELGGPDPPPPLLPGPAQP</sequence>
<dbReference type="InterPro" id="IPR036236">
    <property type="entry name" value="Znf_C2H2_sf"/>
</dbReference>